<reference evidence="2" key="2">
    <citation type="submission" date="2020-11" db="EMBL/GenBank/DDBJ databases">
        <authorList>
            <person name="McCartney M.A."/>
            <person name="Auch B."/>
            <person name="Kono T."/>
            <person name="Mallez S."/>
            <person name="Becker A."/>
            <person name="Gohl D.M."/>
            <person name="Silverstein K.A.T."/>
            <person name="Koren S."/>
            <person name="Bechman K.B."/>
            <person name="Herman A."/>
            <person name="Abrahante J.E."/>
            <person name="Garbe J."/>
        </authorList>
    </citation>
    <scope>NUCLEOTIDE SEQUENCE</scope>
    <source>
        <strain evidence="2">Duluth1</strain>
        <tissue evidence="2">Whole animal</tissue>
    </source>
</reference>
<reference evidence="2" key="1">
    <citation type="journal article" date="2019" name="bioRxiv">
        <title>The Genome of the Zebra Mussel, Dreissena polymorpha: A Resource for Invasive Species Research.</title>
        <authorList>
            <person name="McCartney M.A."/>
            <person name="Auch B."/>
            <person name="Kono T."/>
            <person name="Mallez S."/>
            <person name="Zhang Y."/>
            <person name="Obille A."/>
            <person name="Becker A."/>
            <person name="Abrahante J.E."/>
            <person name="Garbe J."/>
            <person name="Badalamenti J.P."/>
            <person name="Herman A."/>
            <person name="Mangelson H."/>
            <person name="Liachko I."/>
            <person name="Sullivan S."/>
            <person name="Sone E.D."/>
            <person name="Koren S."/>
            <person name="Silverstein K.A.T."/>
            <person name="Beckman K.B."/>
            <person name="Gohl D.M."/>
        </authorList>
    </citation>
    <scope>NUCLEOTIDE SEQUENCE</scope>
    <source>
        <strain evidence="2">Duluth1</strain>
        <tissue evidence="2">Whole animal</tissue>
    </source>
</reference>
<feature type="transmembrane region" description="Helical" evidence="1">
    <location>
        <begin position="16"/>
        <end position="35"/>
    </location>
</feature>
<organism evidence="2 3">
    <name type="scientific">Dreissena polymorpha</name>
    <name type="common">Zebra mussel</name>
    <name type="synonym">Mytilus polymorpha</name>
    <dbReference type="NCBI Taxonomy" id="45954"/>
    <lineage>
        <taxon>Eukaryota</taxon>
        <taxon>Metazoa</taxon>
        <taxon>Spiralia</taxon>
        <taxon>Lophotrochozoa</taxon>
        <taxon>Mollusca</taxon>
        <taxon>Bivalvia</taxon>
        <taxon>Autobranchia</taxon>
        <taxon>Heteroconchia</taxon>
        <taxon>Euheterodonta</taxon>
        <taxon>Imparidentia</taxon>
        <taxon>Neoheterodontei</taxon>
        <taxon>Myida</taxon>
        <taxon>Dreissenoidea</taxon>
        <taxon>Dreissenidae</taxon>
        <taxon>Dreissena</taxon>
    </lineage>
</organism>
<dbReference type="EMBL" id="JAIWYP010000011">
    <property type="protein sequence ID" value="KAH3736961.1"/>
    <property type="molecule type" value="Genomic_DNA"/>
</dbReference>
<evidence type="ECO:0000256" key="1">
    <source>
        <dbReference type="SAM" id="Phobius"/>
    </source>
</evidence>
<sequence length="117" mass="13347">MRDCSLTLPGITTIKLYYGVFAFVIVIDFALTSNTPSEGSFLARKPTTEQDIIALFKAHVDNKLCPQSYICNNRTDMTHVNVNSHLAQCCKDCFCDEKCEFYNDCCFSDLTEKERHE</sequence>
<evidence type="ECO:0000313" key="3">
    <source>
        <dbReference type="Proteomes" id="UP000828390"/>
    </source>
</evidence>
<keyword evidence="3" id="KW-1185">Reference proteome</keyword>
<gene>
    <name evidence="2" type="ORF">DPMN_043537</name>
</gene>
<keyword evidence="1" id="KW-0472">Membrane</keyword>
<evidence type="ECO:0000313" key="2">
    <source>
        <dbReference type="EMBL" id="KAH3736961.1"/>
    </source>
</evidence>
<comment type="caution">
    <text evidence="2">The sequence shown here is derived from an EMBL/GenBank/DDBJ whole genome shotgun (WGS) entry which is preliminary data.</text>
</comment>
<keyword evidence="1" id="KW-1133">Transmembrane helix</keyword>
<dbReference type="AlphaFoldDB" id="A0A9D4HZQ9"/>
<keyword evidence="1" id="KW-0812">Transmembrane</keyword>
<name>A0A9D4HZQ9_DREPO</name>
<protein>
    <submittedName>
        <fullName evidence="2">Uncharacterized protein</fullName>
    </submittedName>
</protein>
<dbReference type="Proteomes" id="UP000828390">
    <property type="component" value="Unassembled WGS sequence"/>
</dbReference>
<accession>A0A9D4HZQ9</accession>
<proteinExistence type="predicted"/>